<evidence type="ECO:0000313" key="3">
    <source>
        <dbReference type="Proteomes" id="UP000775129"/>
    </source>
</evidence>
<dbReference type="PANTHER" id="PTHR43422">
    <property type="entry name" value="THIAMINE THIAZOLE SYNTHASE"/>
    <property type="match status" value="1"/>
</dbReference>
<feature type="compositionally biased region" description="Low complexity" evidence="1">
    <location>
        <begin position="102"/>
        <end position="117"/>
    </location>
</feature>
<proteinExistence type="predicted"/>
<dbReference type="PANTHER" id="PTHR43422:SF3">
    <property type="entry name" value="THIAMINE THIAZOLE SYNTHASE"/>
    <property type="match status" value="1"/>
</dbReference>
<comment type="caution">
    <text evidence="2">The sequence shown here is derived from an EMBL/GenBank/DDBJ whole genome shotgun (WGS) entry which is preliminary data.</text>
</comment>
<accession>A0A921GMH3</accession>
<dbReference type="Proteomes" id="UP000775129">
    <property type="component" value="Unassembled WGS sequence"/>
</dbReference>
<dbReference type="AlphaFoldDB" id="A0A921GMH3"/>
<feature type="region of interest" description="Disordered" evidence="1">
    <location>
        <begin position="102"/>
        <end position="128"/>
    </location>
</feature>
<evidence type="ECO:0000313" key="2">
    <source>
        <dbReference type="EMBL" id="HJF48859.1"/>
    </source>
</evidence>
<sequence length="433" mass="44504">MTTLEHSIVMGGSMAGLLAAAALAPHSARVTIVDRDPLPVDGPDAFAPRRGVPQGGTVHRLLALGEARMEELLPGLREELLAAGAVPRAAREADTVLDEATPNAGAPAAADGPLGTGESAAAPGIDEPGTLWLTRPVLEGVVRRRVLALPGVEAVQGAVGGLLTSDDKRTVTGVQLRGGEVDELHGDLVVDAAGRSSRAATWVEGLGFKRPRTLGTRVHVAYTSQRLRLREGAMPEGAESLGQPATGNNPFTIDLEPCGADEHILSIAGTARHQPPTDLEGLLDMVALLPERETADALDSALEGAEPVGEPSVAKAAGAHRQLWEERTDGPAGLVHIGDSAAMFTPLYGQGMAMAAVGAVALRDTLADDGADGLAARFARLLGALLDRAWEITTSRDAQIPGAEMLVDGAVVEELPAAGSLVGAGQSTGETLR</sequence>
<dbReference type="InterPro" id="IPR036188">
    <property type="entry name" value="FAD/NAD-bd_sf"/>
</dbReference>
<dbReference type="Gene3D" id="3.50.50.60">
    <property type="entry name" value="FAD/NAD(P)-binding domain"/>
    <property type="match status" value="1"/>
</dbReference>
<evidence type="ECO:0000256" key="1">
    <source>
        <dbReference type="SAM" id="MobiDB-lite"/>
    </source>
</evidence>
<reference evidence="2" key="1">
    <citation type="journal article" date="2021" name="PeerJ">
        <title>Extensive microbial diversity within the chicken gut microbiome revealed by metagenomics and culture.</title>
        <authorList>
            <person name="Gilroy R."/>
            <person name="Ravi A."/>
            <person name="Getino M."/>
            <person name="Pursley I."/>
            <person name="Horton D.L."/>
            <person name="Alikhan N.F."/>
            <person name="Baker D."/>
            <person name="Gharbi K."/>
            <person name="Hall N."/>
            <person name="Watson M."/>
            <person name="Adriaenssens E.M."/>
            <person name="Foster-Nyarko E."/>
            <person name="Jarju S."/>
            <person name="Secka A."/>
            <person name="Antonio M."/>
            <person name="Oren A."/>
            <person name="Chaudhuri R.R."/>
            <person name="La Ragione R."/>
            <person name="Hildebrand F."/>
            <person name="Pallen M.J."/>
        </authorList>
    </citation>
    <scope>NUCLEOTIDE SEQUENCE</scope>
    <source>
        <strain evidence="2">1647</strain>
    </source>
</reference>
<name>A0A921GMH3_9MICO</name>
<reference evidence="2" key="2">
    <citation type="submission" date="2021-09" db="EMBL/GenBank/DDBJ databases">
        <authorList>
            <person name="Gilroy R."/>
        </authorList>
    </citation>
    <scope>NUCLEOTIDE SEQUENCE</scope>
    <source>
        <strain evidence="2">1647</strain>
    </source>
</reference>
<dbReference type="SUPFAM" id="SSF51905">
    <property type="entry name" value="FAD/NAD(P)-binding domain"/>
    <property type="match status" value="1"/>
</dbReference>
<protein>
    <submittedName>
        <fullName evidence="2">Uncharacterized protein</fullName>
    </submittedName>
</protein>
<gene>
    <name evidence="2" type="ORF">K8W24_03525</name>
</gene>
<organism evidence="2 3">
    <name type="scientific">Brachybacterium paraconglomeratum</name>
    <dbReference type="NCBI Taxonomy" id="173362"/>
    <lineage>
        <taxon>Bacteria</taxon>
        <taxon>Bacillati</taxon>
        <taxon>Actinomycetota</taxon>
        <taxon>Actinomycetes</taxon>
        <taxon>Micrococcales</taxon>
        <taxon>Dermabacteraceae</taxon>
        <taxon>Brachybacterium</taxon>
    </lineage>
</organism>
<dbReference type="EMBL" id="DYWO01000108">
    <property type="protein sequence ID" value="HJF48859.1"/>
    <property type="molecule type" value="Genomic_DNA"/>
</dbReference>